<reference evidence="2 3" key="1">
    <citation type="submission" date="2016-10" db="EMBL/GenBank/DDBJ databases">
        <title>Draft genome sequence of Coniochaeta ligniaria NRRL30616, a lignocellulolytic fungus for bioabatement of inhibitors in plant biomass hydrolysates.</title>
        <authorList>
            <consortium name="DOE Joint Genome Institute"/>
            <person name="Jimenez D.J."/>
            <person name="Hector R.E."/>
            <person name="Riley R."/>
            <person name="Sun H."/>
            <person name="Grigoriev I.V."/>
            <person name="Van Elsas J.D."/>
            <person name="Nichols N.N."/>
        </authorList>
    </citation>
    <scope>NUCLEOTIDE SEQUENCE [LARGE SCALE GENOMIC DNA]</scope>
    <source>
        <strain evidence="2 3">NRRL 30616</strain>
    </source>
</reference>
<keyword evidence="1" id="KW-0812">Transmembrane</keyword>
<evidence type="ECO:0000313" key="3">
    <source>
        <dbReference type="Proteomes" id="UP000182658"/>
    </source>
</evidence>
<name>A0A1J7JLC9_9PEZI</name>
<accession>A0A1J7JLC9</accession>
<dbReference type="Proteomes" id="UP000182658">
    <property type="component" value="Unassembled WGS sequence"/>
</dbReference>
<organism evidence="2 3">
    <name type="scientific">Coniochaeta ligniaria NRRL 30616</name>
    <dbReference type="NCBI Taxonomy" id="1408157"/>
    <lineage>
        <taxon>Eukaryota</taxon>
        <taxon>Fungi</taxon>
        <taxon>Dikarya</taxon>
        <taxon>Ascomycota</taxon>
        <taxon>Pezizomycotina</taxon>
        <taxon>Sordariomycetes</taxon>
        <taxon>Sordariomycetidae</taxon>
        <taxon>Coniochaetales</taxon>
        <taxon>Coniochaetaceae</taxon>
        <taxon>Coniochaeta</taxon>
    </lineage>
</organism>
<feature type="transmembrane region" description="Helical" evidence="1">
    <location>
        <begin position="171"/>
        <end position="191"/>
    </location>
</feature>
<dbReference type="InParanoid" id="A0A1J7JLC9"/>
<evidence type="ECO:0000313" key="2">
    <source>
        <dbReference type="EMBL" id="OIW30656.1"/>
    </source>
</evidence>
<evidence type="ECO:0000256" key="1">
    <source>
        <dbReference type="SAM" id="Phobius"/>
    </source>
</evidence>
<keyword evidence="1" id="KW-1133">Transmembrane helix</keyword>
<dbReference type="EMBL" id="KV875096">
    <property type="protein sequence ID" value="OIW30656.1"/>
    <property type="molecule type" value="Genomic_DNA"/>
</dbReference>
<gene>
    <name evidence="2" type="ORF">CONLIGDRAFT_286695</name>
</gene>
<sequence>MIFIDNLLGKICTLGKRLCPRTGNLPTIVSIITDLWLQYGPCFQPGRLAFRLHLLRCGVQVLALDDTTSISGTWELVPRLDAQLDLCSSASGLCQPIGFFVAGYTPGTGLLQQAASWTPEIHSWTADASWTVEYAHGMKMDLNTLPGQSISPAVARTATASRNFSAFRVHYSGFCCFCIFWAGCIGFIPWTDVPNSGEGVMASFLWFHQGIAWHAGRTGRQFSPTVWTCVYHFLGRRASRGIVCMNICYAVLLAKVSFLSMVLAFRCMSPGWRKTRCWVWDMEFWMFFFLCAGTCNGFL</sequence>
<protein>
    <submittedName>
        <fullName evidence="2">Uncharacterized protein</fullName>
    </submittedName>
</protein>
<dbReference type="AlphaFoldDB" id="A0A1J7JLC9"/>
<keyword evidence="3" id="KW-1185">Reference proteome</keyword>
<keyword evidence="1" id="KW-0472">Membrane</keyword>
<feature type="transmembrane region" description="Helical" evidence="1">
    <location>
        <begin position="240"/>
        <end position="265"/>
    </location>
</feature>
<proteinExistence type="predicted"/>